<dbReference type="GO" id="GO:0020037">
    <property type="term" value="F:heme binding"/>
    <property type="evidence" value="ECO:0007669"/>
    <property type="project" value="InterPro"/>
</dbReference>
<evidence type="ECO:0000256" key="2">
    <source>
        <dbReference type="ARBA" id="ARBA00010617"/>
    </source>
</evidence>
<keyword evidence="5 9" id="KW-0560">Oxidoreductase</keyword>
<dbReference type="EMBL" id="HBUF01222205">
    <property type="protein sequence ID" value="CAG6669885.1"/>
    <property type="molecule type" value="Transcribed_RNA"/>
</dbReference>
<dbReference type="EMBL" id="HBUF01558585">
    <property type="protein sequence ID" value="CAG6761190.1"/>
    <property type="molecule type" value="Transcribed_RNA"/>
</dbReference>
<evidence type="ECO:0000256" key="5">
    <source>
        <dbReference type="ARBA" id="ARBA00023002"/>
    </source>
</evidence>
<dbReference type="GO" id="GO:0016705">
    <property type="term" value="F:oxidoreductase activity, acting on paired donors, with incorporation or reduction of molecular oxygen"/>
    <property type="evidence" value="ECO:0007669"/>
    <property type="project" value="InterPro"/>
</dbReference>
<reference evidence="10" key="1">
    <citation type="submission" date="2021-05" db="EMBL/GenBank/DDBJ databases">
        <authorList>
            <person name="Alioto T."/>
            <person name="Alioto T."/>
            <person name="Gomez Garrido J."/>
        </authorList>
    </citation>
    <scope>NUCLEOTIDE SEQUENCE</scope>
</reference>
<comment type="cofactor">
    <cofactor evidence="1 8">
        <name>heme</name>
        <dbReference type="ChEBI" id="CHEBI:30413"/>
    </cofactor>
</comment>
<dbReference type="PANTHER" id="PTHR24279">
    <property type="entry name" value="CYTOCHROME P450"/>
    <property type="match status" value="1"/>
</dbReference>
<dbReference type="SUPFAM" id="SSF48264">
    <property type="entry name" value="Cytochrome P450"/>
    <property type="match status" value="1"/>
</dbReference>
<comment type="similarity">
    <text evidence="2 9">Belongs to the cytochrome P450 family.</text>
</comment>
<dbReference type="EMBL" id="HBUF01222207">
    <property type="protein sequence ID" value="CAG6669887.1"/>
    <property type="molecule type" value="Transcribed_RNA"/>
</dbReference>
<dbReference type="PANTHER" id="PTHR24279:SF120">
    <property type="entry name" value="CYTOCHROME P450"/>
    <property type="match status" value="1"/>
</dbReference>
<dbReference type="InterPro" id="IPR017972">
    <property type="entry name" value="Cyt_P450_CS"/>
</dbReference>
<dbReference type="FunFam" id="1.10.630.10:FF:000006">
    <property type="entry name" value="Cytochrome P450 302a1, mitochondrial"/>
    <property type="match status" value="1"/>
</dbReference>
<organism evidence="10">
    <name type="scientific">Cacopsylla melanoneura</name>
    <dbReference type="NCBI Taxonomy" id="428564"/>
    <lineage>
        <taxon>Eukaryota</taxon>
        <taxon>Metazoa</taxon>
        <taxon>Ecdysozoa</taxon>
        <taxon>Arthropoda</taxon>
        <taxon>Hexapoda</taxon>
        <taxon>Insecta</taxon>
        <taxon>Pterygota</taxon>
        <taxon>Neoptera</taxon>
        <taxon>Paraneoptera</taxon>
        <taxon>Hemiptera</taxon>
        <taxon>Sternorrhyncha</taxon>
        <taxon>Psylloidea</taxon>
        <taxon>Psyllidae</taxon>
        <taxon>Psyllinae</taxon>
        <taxon>Cacopsylla</taxon>
    </lineage>
</organism>
<evidence type="ECO:0000256" key="3">
    <source>
        <dbReference type="ARBA" id="ARBA00022617"/>
    </source>
</evidence>
<evidence type="ECO:0000313" key="10">
    <source>
        <dbReference type="EMBL" id="CAG6731706.1"/>
    </source>
</evidence>
<evidence type="ECO:0000256" key="7">
    <source>
        <dbReference type="ARBA" id="ARBA00023033"/>
    </source>
</evidence>
<dbReference type="CDD" id="cd11054">
    <property type="entry name" value="CYP24A1-like"/>
    <property type="match status" value="1"/>
</dbReference>
<dbReference type="PROSITE" id="PS00086">
    <property type="entry name" value="CYTOCHROME_P450"/>
    <property type="match status" value="1"/>
</dbReference>
<sequence>MLSKNILSSSLSKLPTSAPFYRLASTISSNVRTDTLHDVPSSAKDFSEMPGPRPIPLLGNNWRFLPYIGMYKIEEIDKMSVRLRAQFGDIVRIGGLLGRPDMVFLYDADEIEKVFRNEELMPHRPSMPSLNYYKHVLRKDFFGDVAGVIAVHGQQWYDFRSKVQQPMLQPRVAKLYVKPIEETAVAFVDRMKSLQDKDQEMPSDFLNEIHKWSLESIARVALDVRLGCLDEGVAQTETQELIDAVNTFFRNVVILELKVPFWKLFSTPTWKEYIQALDTIRGITMKHILRTVDKLQAQPSLECNHESSLLHRVLALHPDNPKFACILALDMFLVGIDTTSAAIASILYQLSTHPDKQQTLYEEIKQFLPSKDTPITSDILEEMQYLKAIIKETLRMYPVVLGNGRCMTKDTVLKGYNIPKGVQVVFQHYVTGNEDKYFPNAQQFLPERWLKSNKCPFHPFASLPFGYGRRMCLGRRFADLEIQTLITKIVQNFKIEYHHPKLEYTLHPMYIPNGPLKFKIIAR</sequence>
<feature type="binding site" description="axial binding residue" evidence="8">
    <location>
        <position position="472"/>
    </location>
    <ligand>
        <name>heme</name>
        <dbReference type="ChEBI" id="CHEBI:30413"/>
    </ligand>
    <ligandPart>
        <name>Fe</name>
        <dbReference type="ChEBI" id="CHEBI:18248"/>
    </ligandPart>
</feature>
<dbReference type="GO" id="GO:0005506">
    <property type="term" value="F:iron ion binding"/>
    <property type="evidence" value="ECO:0007669"/>
    <property type="project" value="InterPro"/>
</dbReference>
<proteinExistence type="inferred from homology"/>
<evidence type="ECO:0000256" key="9">
    <source>
        <dbReference type="RuleBase" id="RU000461"/>
    </source>
</evidence>
<dbReference type="EMBL" id="HBUF01558587">
    <property type="protein sequence ID" value="CAG6761192.1"/>
    <property type="molecule type" value="Transcribed_RNA"/>
</dbReference>
<dbReference type="PRINTS" id="PR00385">
    <property type="entry name" value="P450"/>
</dbReference>
<dbReference type="InterPro" id="IPR001128">
    <property type="entry name" value="Cyt_P450"/>
</dbReference>
<dbReference type="EMBL" id="HBUF01222206">
    <property type="protein sequence ID" value="CAG6669886.1"/>
    <property type="molecule type" value="Transcribed_RNA"/>
</dbReference>
<dbReference type="EMBL" id="HBUF01222208">
    <property type="protein sequence ID" value="CAG6669888.1"/>
    <property type="molecule type" value="Transcribed_RNA"/>
</dbReference>
<dbReference type="EMBL" id="HBUF01384637">
    <property type="protein sequence ID" value="CAG6731704.1"/>
    <property type="molecule type" value="Transcribed_RNA"/>
</dbReference>
<keyword evidence="4 8" id="KW-0479">Metal-binding</keyword>
<keyword evidence="3 8" id="KW-0349">Heme</keyword>
<dbReference type="Pfam" id="PF00067">
    <property type="entry name" value="p450"/>
    <property type="match status" value="1"/>
</dbReference>
<evidence type="ECO:0000256" key="8">
    <source>
        <dbReference type="PIRSR" id="PIRSR602401-1"/>
    </source>
</evidence>
<dbReference type="Gene3D" id="1.10.630.10">
    <property type="entry name" value="Cytochrome P450"/>
    <property type="match status" value="1"/>
</dbReference>
<keyword evidence="7 9" id="KW-0503">Monooxygenase</keyword>
<dbReference type="InterPro" id="IPR002401">
    <property type="entry name" value="Cyt_P450_E_grp-I"/>
</dbReference>
<name>A0A8D8YNI6_9HEMI</name>
<dbReference type="GO" id="GO:0004497">
    <property type="term" value="F:monooxygenase activity"/>
    <property type="evidence" value="ECO:0007669"/>
    <property type="project" value="UniProtKB-KW"/>
</dbReference>
<dbReference type="EMBL" id="HBUF01384639">
    <property type="protein sequence ID" value="CAG6731706.1"/>
    <property type="molecule type" value="Transcribed_RNA"/>
</dbReference>
<keyword evidence="6 8" id="KW-0408">Iron</keyword>
<evidence type="ECO:0000256" key="6">
    <source>
        <dbReference type="ARBA" id="ARBA00023004"/>
    </source>
</evidence>
<protein>
    <submittedName>
        <fullName evidence="10">Probable cytochrome P450 301a1, mitochondrial</fullName>
    </submittedName>
</protein>
<evidence type="ECO:0000256" key="4">
    <source>
        <dbReference type="ARBA" id="ARBA00022723"/>
    </source>
</evidence>
<dbReference type="AlphaFoldDB" id="A0A8D8YNI6"/>
<dbReference type="PRINTS" id="PR00463">
    <property type="entry name" value="EP450I"/>
</dbReference>
<dbReference type="InterPro" id="IPR036396">
    <property type="entry name" value="Cyt_P450_sf"/>
</dbReference>
<dbReference type="EMBL" id="HBUF01384636">
    <property type="protein sequence ID" value="CAG6731703.1"/>
    <property type="molecule type" value="Transcribed_RNA"/>
</dbReference>
<accession>A0A8D8YNI6</accession>
<dbReference type="InterPro" id="IPR050479">
    <property type="entry name" value="CYP11_CYP27_families"/>
</dbReference>
<evidence type="ECO:0000256" key="1">
    <source>
        <dbReference type="ARBA" id="ARBA00001971"/>
    </source>
</evidence>